<dbReference type="InterPro" id="IPR036052">
    <property type="entry name" value="TrpB-like_PALP_sf"/>
</dbReference>
<dbReference type="InterPro" id="IPR050214">
    <property type="entry name" value="Cys_Synth/Cystath_Beta-Synth"/>
</dbReference>
<dbReference type="InParanoid" id="A0A168SH17"/>
<protein>
    <recommendedName>
        <fullName evidence="3">Tryptophan synthase beta chain-like PALP domain-containing protein</fullName>
    </recommendedName>
</protein>
<proteinExistence type="predicted"/>
<dbReference type="STRING" id="4829.A0A168SH17"/>
<gene>
    <name evidence="1" type="primary">ABSGL_14085.1 scaffold 14385</name>
</gene>
<organism evidence="1">
    <name type="scientific">Absidia glauca</name>
    <name type="common">Pin mould</name>
    <dbReference type="NCBI Taxonomy" id="4829"/>
    <lineage>
        <taxon>Eukaryota</taxon>
        <taxon>Fungi</taxon>
        <taxon>Fungi incertae sedis</taxon>
        <taxon>Mucoromycota</taxon>
        <taxon>Mucoromycotina</taxon>
        <taxon>Mucoromycetes</taxon>
        <taxon>Mucorales</taxon>
        <taxon>Cunninghamellaceae</taxon>
        <taxon>Absidia</taxon>
    </lineage>
</organism>
<reference evidence="1" key="1">
    <citation type="submission" date="2016-04" db="EMBL/GenBank/DDBJ databases">
        <authorList>
            <person name="Evans L.H."/>
            <person name="Alamgir A."/>
            <person name="Owens N."/>
            <person name="Weber N.D."/>
            <person name="Virtaneva K."/>
            <person name="Barbian K."/>
            <person name="Babar A."/>
            <person name="Rosenke K."/>
        </authorList>
    </citation>
    <scope>NUCLEOTIDE SEQUENCE [LARGE SCALE GENOMIC DNA]</scope>
    <source>
        <strain evidence="1">CBS 101.48</strain>
    </source>
</reference>
<dbReference type="AlphaFoldDB" id="A0A168SH17"/>
<dbReference type="EMBL" id="LT554895">
    <property type="protein sequence ID" value="SAM08422.1"/>
    <property type="molecule type" value="Genomic_DNA"/>
</dbReference>
<accession>A0A168SH17</accession>
<evidence type="ECO:0000313" key="2">
    <source>
        <dbReference type="Proteomes" id="UP000078561"/>
    </source>
</evidence>
<name>A0A168SH17_ABSGL</name>
<dbReference type="SUPFAM" id="SSF53686">
    <property type="entry name" value="Tryptophan synthase beta subunit-like PLP-dependent enzymes"/>
    <property type="match status" value="1"/>
</dbReference>
<evidence type="ECO:0000313" key="1">
    <source>
        <dbReference type="EMBL" id="SAM08422.1"/>
    </source>
</evidence>
<dbReference type="OrthoDB" id="2346058at2759"/>
<dbReference type="PANTHER" id="PTHR10314">
    <property type="entry name" value="CYSTATHIONINE BETA-SYNTHASE"/>
    <property type="match status" value="1"/>
</dbReference>
<sequence length="133" mass="14490">MSKHGLEQYHHVKTTPHPKIYNNILENVGRTPLVRINRIAKEEGLQCELCAAVKGYRVIITLPEKMSQEKVDVLKALGAEIIRTPTEEILASCDGKLDMLVAGAGTGGTITGLAAKIKEKCPDCKVSSKLPKK</sequence>
<evidence type="ECO:0008006" key="3">
    <source>
        <dbReference type="Google" id="ProtNLM"/>
    </source>
</evidence>
<keyword evidence="2" id="KW-1185">Reference proteome</keyword>
<dbReference type="Proteomes" id="UP000078561">
    <property type="component" value="Unassembled WGS sequence"/>
</dbReference>
<dbReference type="Gene3D" id="3.40.50.1100">
    <property type="match status" value="2"/>
</dbReference>